<dbReference type="ExpressionAtlas" id="A0A1P8B4J8">
    <property type="expression patterns" value="baseline and differential"/>
</dbReference>
<feature type="domain" description="Disease resistance protein winged helix" evidence="9">
    <location>
        <begin position="380"/>
        <end position="447"/>
    </location>
</feature>
<dbReference type="GeneID" id="828830"/>
<evidence type="ECO:0000259" key="8">
    <source>
        <dbReference type="Pfam" id="PF23247"/>
    </source>
</evidence>
<dbReference type="InterPro" id="IPR057135">
    <property type="entry name" value="At4g27190-like_LRR"/>
</dbReference>
<dbReference type="GO" id="GO:0006952">
    <property type="term" value="P:defense response"/>
    <property type="evidence" value="ECO:0007669"/>
    <property type="project" value="UniProtKB-KW"/>
</dbReference>
<evidence type="ECO:0000313" key="11">
    <source>
        <dbReference type="Araport" id="AT4G27220"/>
    </source>
</evidence>
<dbReference type="FunFam" id="3.40.50.300:FF:001091">
    <property type="entry name" value="Probable disease resistance protein At1g61300"/>
    <property type="match status" value="1"/>
</dbReference>
<dbReference type="Araport" id="AT4G27220"/>
<keyword evidence="3" id="KW-0677">Repeat</keyword>
<feature type="domain" description="Disease resistance R13L4/SHOC-2-like LRR" evidence="10">
    <location>
        <begin position="522"/>
        <end position="686"/>
    </location>
</feature>
<protein>
    <submittedName>
        <fullName evidence="12">NB-ARC domain-containing disease resistance protein</fullName>
    </submittedName>
</protein>
<reference evidence="12 13" key="1">
    <citation type="journal article" date="1999" name="Nature">
        <title>Sequence and analysis of chromosome 4 of the plant Arabidopsis thaliana.</title>
        <authorList>
            <consortium name="EU"/>
            <consortium name="CSHL and WU Arabidopsis Sequencing Project"/>
            <person name="Mayer K."/>
            <person name="Schuller C."/>
            <person name="Wambutt R."/>
            <person name="Murphy G."/>
            <person name="Volckaert G."/>
            <person name="Pohl T."/>
            <person name="Dusterhoft A."/>
            <person name="Stiekema W."/>
            <person name="Entian K.D."/>
            <person name="Terryn N."/>
            <person name="Harris B."/>
            <person name="Ansorge W."/>
            <person name="Brandt P."/>
            <person name="Grivell L."/>
            <person name="Rieger M."/>
            <person name="Weichselgartner M."/>
            <person name="de Simone V."/>
            <person name="Obermaier B."/>
            <person name="Mache R."/>
            <person name="Muller M."/>
            <person name="Kreis M."/>
            <person name="Delseny M."/>
            <person name="Puigdomenech P."/>
            <person name="Watson M."/>
            <person name="Schmidtheini T."/>
            <person name="Reichert B."/>
            <person name="Portatelle D."/>
            <person name="Perez-Alonso M."/>
            <person name="Boutry M."/>
            <person name="Bancroft I."/>
            <person name="Vos P."/>
            <person name="Hoheisel J."/>
            <person name="Zimmermann W."/>
            <person name="Wedler H."/>
            <person name="Ridley P."/>
            <person name="Langham S.A."/>
            <person name="McCullagh B."/>
            <person name="Bilham L."/>
            <person name="Robben J."/>
            <person name="Van der Schueren J."/>
            <person name="Grymonprez B."/>
            <person name="Chuang Y.J."/>
            <person name="Vandenbussche F."/>
            <person name="Braeken M."/>
            <person name="Weltjens I."/>
            <person name="Voet M."/>
            <person name="Bastiaens I."/>
            <person name="Aert R."/>
            <person name="Defoor E."/>
            <person name="Weitzenegger T."/>
            <person name="Bothe G."/>
            <person name="Ramsperger U."/>
            <person name="Hilbert H."/>
            <person name="Braun M."/>
            <person name="Holzer E."/>
            <person name="Brandt A."/>
            <person name="Peters S."/>
            <person name="van Staveren M."/>
            <person name="Dirske W."/>
            <person name="Mooijman P."/>
            <person name="Klein Lankhorst R."/>
            <person name="Rose M."/>
            <person name="Hauf J."/>
            <person name="Kotter P."/>
            <person name="Berneiser S."/>
            <person name="Hempel S."/>
            <person name="Feldpausch M."/>
            <person name="Lamberth S."/>
            <person name="Van den Daele H."/>
            <person name="De Keyser A."/>
            <person name="Buysshaert C."/>
            <person name="Gielen J."/>
            <person name="Villarroel R."/>
            <person name="De Clercq R."/>
            <person name="Van Montagu M."/>
            <person name="Rogers J."/>
            <person name="Cronin A."/>
            <person name="Quail M."/>
            <person name="Bray-Allen S."/>
            <person name="Clark L."/>
            <person name="Doggett J."/>
            <person name="Hall S."/>
            <person name="Kay M."/>
            <person name="Lennard N."/>
            <person name="McLay K."/>
            <person name="Mayes R."/>
            <person name="Pettett A."/>
            <person name="Rajandream M.A."/>
            <person name="Lyne M."/>
            <person name="Benes V."/>
            <person name="Rechmann S."/>
            <person name="Borkova D."/>
            <person name="Blocker H."/>
            <person name="Scharfe M."/>
            <person name="Grimm M."/>
            <person name="Lohnert T.H."/>
            <person name="Dose S."/>
            <person name="de Haan M."/>
            <person name="Maarse A."/>
            <person name="Schafer M."/>
            <person name="Muller-Auer S."/>
            <person name="Gabel C."/>
            <person name="Fuchs M."/>
            <person name="Fartmann B."/>
            <person name="Granderath K."/>
            <person name="Dauner D."/>
            <person name="Herzl A."/>
            <person name="Neumann S."/>
            <person name="Argiriou A."/>
            <person name="Vitale D."/>
            <person name="Liguori R."/>
            <person name="Piravandi E."/>
            <person name="Massenet O."/>
            <person name="Quigley F."/>
            <person name="Clabauld G."/>
            <person name="Mundlein A."/>
            <person name="Felber R."/>
            <person name="Schnabl S."/>
            <person name="Hiller R."/>
            <person name="Schmidt W."/>
            <person name="Lecharny A."/>
            <person name="Aubourg S."/>
            <person name="Chefdor F."/>
            <person name="Cooke R."/>
            <person name="Berger C."/>
            <person name="Montfort A."/>
            <person name="Casacuberta E."/>
            <person name="Gibbons T."/>
            <person name="Weber N."/>
            <person name="Vandenbol M."/>
            <person name="Bargues M."/>
            <person name="Terol J."/>
            <person name="Torres A."/>
            <person name="Perez-Perez A."/>
            <person name="Purnelle B."/>
            <person name="Bent E."/>
            <person name="Johnson S."/>
            <person name="Tacon D."/>
            <person name="Jesse T."/>
            <person name="Heijnen L."/>
            <person name="Schwarz S."/>
            <person name="Scholler P."/>
            <person name="Heber S."/>
            <person name="Francs P."/>
            <person name="Bielke C."/>
            <person name="Frishman D."/>
            <person name="Haase D."/>
            <person name="Lemcke K."/>
            <person name="Mewes H.W."/>
            <person name="Stocker S."/>
            <person name="Zaccaria P."/>
            <person name="Bevan M."/>
            <person name="Wilson R.K."/>
            <person name="de la Bastide M."/>
            <person name="Habermann K."/>
            <person name="Parnell L."/>
            <person name="Dedhia N."/>
            <person name="Gnoj L."/>
            <person name="Schutz K."/>
            <person name="Huang E."/>
            <person name="Spiegel L."/>
            <person name="Sehkon M."/>
            <person name="Murray J."/>
            <person name="Sheet P."/>
            <person name="Cordes M."/>
            <person name="Abu-Threideh J."/>
            <person name="Stoneking T."/>
            <person name="Kalicki J."/>
            <person name="Graves T."/>
            <person name="Harmon G."/>
            <person name="Edwards J."/>
            <person name="Latreille P."/>
            <person name="Courtney L."/>
            <person name="Cloud J."/>
            <person name="Abbott A."/>
            <person name="Scott K."/>
            <person name="Johnson D."/>
            <person name="Minx P."/>
            <person name="Bentley D."/>
            <person name="Fulton B."/>
            <person name="Miller N."/>
            <person name="Greco T."/>
            <person name="Kemp K."/>
            <person name="Kramer J."/>
            <person name="Fulton L."/>
            <person name="Mardis E."/>
            <person name="Dante M."/>
            <person name="Pepin K."/>
            <person name="Hillier L."/>
            <person name="Nelson J."/>
            <person name="Spieth J."/>
            <person name="Ryan E."/>
            <person name="Andrews S."/>
            <person name="Geisel C."/>
            <person name="Layman D."/>
            <person name="Du H."/>
            <person name="Ali J."/>
            <person name="Berghoff A."/>
            <person name="Jones K."/>
            <person name="Drone K."/>
            <person name="Cotton M."/>
            <person name="Joshu C."/>
            <person name="Antonoiu B."/>
            <person name="Zidanic M."/>
            <person name="Strong C."/>
            <person name="Sun H."/>
            <person name="Lamar B."/>
            <person name="Yordan C."/>
            <person name="Ma P."/>
            <person name="Zhong J."/>
            <person name="Preston R."/>
            <person name="Vil D."/>
            <person name="Shekher M."/>
            <person name="Matero A."/>
            <person name="Shah R."/>
            <person name="Swaby I.K."/>
            <person name="O'Shaughnessy A."/>
            <person name="Rodriguez M."/>
            <person name="Hoffmann J."/>
            <person name="Till S."/>
            <person name="Granat S."/>
            <person name="Shohdy N."/>
            <person name="Hasegawa A."/>
            <person name="Hameed A."/>
            <person name="Lodhi M."/>
            <person name="Johnson A."/>
            <person name="Chen E."/>
            <person name="Marra M."/>
            <person name="Martienssen R."/>
            <person name="McCombie W.R."/>
        </authorList>
    </citation>
    <scope>NUCLEOTIDE SEQUENCE [LARGE SCALE GENOMIC DNA]</scope>
    <source>
        <strain evidence="13">cv. Columbia</strain>
    </source>
</reference>
<dbReference type="InterPro" id="IPR055414">
    <property type="entry name" value="LRR_R13L4/SHOC2-like"/>
</dbReference>
<dbReference type="Gene3D" id="3.40.50.300">
    <property type="entry name" value="P-loop containing nucleotide triphosphate hydrolases"/>
    <property type="match status" value="1"/>
</dbReference>
<dbReference type="InterPro" id="IPR050905">
    <property type="entry name" value="Plant_NBS-LRR"/>
</dbReference>
<dbReference type="OMA" id="AIWIMSP"/>
<dbReference type="Pfam" id="PF23598">
    <property type="entry name" value="LRR_14"/>
    <property type="match status" value="1"/>
</dbReference>
<comment type="similarity">
    <text evidence="1">Belongs to the disease resistance NB-LRR family.</text>
</comment>
<keyword evidence="2" id="KW-0433">Leucine-rich repeat</keyword>
<dbReference type="PRINTS" id="PR00364">
    <property type="entry name" value="DISEASERSIST"/>
</dbReference>
<gene>
    <name evidence="11 12" type="ordered locus">At4g27220</name>
    <name evidence="12" type="ORF">M4I22.30</name>
    <name evidence="12" type="ORF">M4I22_30</name>
</gene>
<dbReference type="EMBL" id="CP002687">
    <property type="protein sequence ID" value="ANM66526.1"/>
    <property type="molecule type" value="Genomic_DNA"/>
</dbReference>
<keyword evidence="5" id="KW-0611">Plant defense</keyword>
<dbReference type="Gene3D" id="1.10.10.10">
    <property type="entry name" value="Winged helix-like DNA-binding domain superfamily/Winged helix DNA-binding domain"/>
    <property type="match status" value="1"/>
</dbReference>
<dbReference type="InterPro" id="IPR027417">
    <property type="entry name" value="P-loop_NTPase"/>
</dbReference>
<dbReference type="Pfam" id="PF23559">
    <property type="entry name" value="WHD_DRP"/>
    <property type="match status" value="1"/>
</dbReference>
<evidence type="ECO:0000313" key="13">
    <source>
        <dbReference type="Proteomes" id="UP000006548"/>
    </source>
</evidence>
<dbReference type="GO" id="GO:0043531">
    <property type="term" value="F:ADP binding"/>
    <property type="evidence" value="ECO:0007669"/>
    <property type="project" value="InterPro"/>
</dbReference>
<feature type="domain" description="NB-ARC" evidence="7">
    <location>
        <begin position="128"/>
        <end position="295"/>
    </location>
</feature>
<dbReference type="FunFam" id="1.10.8.430:FF:000003">
    <property type="entry name" value="Probable disease resistance protein At5g66910"/>
    <property type="match status" value="1"/>
</dbReference>
<dbReference type="PANTHER" id="PTHR33463">
    <property type="entry name" value="NB-ARC DOMAIN-CONTAINING PROTEIN-RELATED"/>
    <property type="match status" value="1"/>
</dbReference>
<dbReference type="SUPFAM" id="SSF52058">
    <property type="entry name" value="L domain-like"/>
    <property type="match status" value="1"/>
</dbReference>
<dbReference type="InterPro" id="IPR042197">
    <property type="entry name" value="Apaf_helical"/>
</dbReference>
<dbReference type="TAIR" id="AT4G27220"/>
<evidence type="ECO:0000259" key="10">
    <source>
        <dbReference type="Pfam" id="PF23598"/>
    </source>
</evidence>
<dbReference type="Proteomes" id="UP000006548">
    <property type="component" value="Chromosome 4"/>
</dbReference>
<evidence type="ECO:0000259" key="9">
    <source>
        <dbReference type="Pfam" id="PF23559"/>
    </source>
</evidence>
<dbReference type="InterPro" id="IPR036388">
    <property type="entry name" value="WH-like_DNA-bd_sf"/>
</dbReference>
<sequence length="927" mass="104855">MCSRAHRVMFRSNARALNRALERLKNVQTKVNEALKRSGIQEKSLERKLRIWLRKVEENVPLGELILEKRSSCAIWLSDKDVEILEKVKRLEEQGQDLIKKISVNKSSREIVERVLGPSFHPQKTALEMLDKLKDCLKKKNVQKIGVWGMGGVGKTTLVRTLNNDLLKYAATQQFALVIWVTVSKDFDLKRVQMDIAKRLGKRFTREQMNQLGLTICERLIDLKNFLLILDDVWHPIDLDQLGIPLALERSKDSKVVLTSRRLEVCQQMMTNENIKVACLQEKEAWELFCHNVGEVANSDNVKPIAKDVSHECCGLPLAIITIGRTLRGKPQVEVWKHTLNLLKRSAPSIDTEEKIFGTLKLSYDFLQDNMKSCFLFCALFPEDYSIKVSELIMYWVAEGLLDGQHHYEDMMNEGVTLVERLKDSCLLEDGDSCDTVKMHDVVRDFAIWFMSSQGEGFHSLVMAGRGLIEFPQDKFVSSVQRVSLMANKLERLPNNVIEGVETLVLLLQGNSHVKEVPNGFLQAFPNLRILDLSGVRIRTLPDSFSNLHSLRSLVLRNCKKLRNLPSLESLVKLQFLDLHESAIRELPRGLEALSSLRYICVSNTYQLQSIPAGTILQLSSLEVLDMAGSAYSWGIKGEEREGQATLDEVTCLPHLQFLAIKLLDVLSFSYEFDSLTKRLTKFQFLFSPIRSVSPPGTGEGCLAISDVNVSNASIGWLLQHVTSLDLNYCEGLNGMFENLVTKSKSSFVAMKALSIHYFPSLSLASGCESQLDLFPNLEELSLDNVNLESIGELNGFLGMRLQKLKLLQVSGCRQLKRLFSDQILAGTLPNLQEIKVVSCLRLEELFNFSSVPVDFCAESLLPKLTVIKLKYLPQLRSLCNDRVVLESLEHLEVESCESLKNLPFVPGNTGMINEQMAWEYMSRTLG</sequence>
<evidence type="ECO:0000256" key="2">
    <source>
        <dbReference type="ARBA" id="ARBA00022614"/>
    </source>
</evidence>
<dbReference type="SMR" id="A0A1P8B4J8"/>
<keyword evidence="4" id="KW-0547">Nucleotide-binding</keyword>
<dbReference type="GO" id="GO:0005524">
    <property type="term" value="F:ATP binding"/>
    <property type="evidence" value="ECO:0007669"/>
    <property type="project" value="UniProtKB-KW"/>
</dbReference>
<evidence type="ECO:0000256" key="1">
    <source>
        <dbReference type="ARBA" id="ARBA00008894"/>
    </source>
</evidence>
<keyword evidence="6" id="KW-0067">ATP-binding</keyword>
<dbReference type="FunFam" id="1.10.10.10:FF:000322">
    <property type="entry name" value="Probable disease resistance protein At1g63360"/>
    <property type="match status" value="1"/>
</dbReference>
<dbReference type="SMART" id="SM00369">
    <property type="entry name" value="LRR_TYP"/>
    <property type="match status" value="4"/>
</dbReference>
<evidence type="ECO:0000256" key="4">
    <source>
        <dbReference type="ARBA" id="ARBA00022741"/>
    </source>
</evidence>
<evidence type="ECO:0000313" key="12">
    <source>
        <dbReference type="EMBL" id="ANM66526.1"/>
    </source>
</evidence>
<dbReference type="SUPFAM" id="SSF52540">
    <property type="entry name" value="P-loop containing nucleoside triphosphate hydrolases"/>
    <property type="match status" value="1"/>
</dbReference>
<dbReference type="InterPro" id="IPR058922">
    <property type="entry name" value="WHD_DRP"/>
</dbReference>
<name>A0A1P8B4J8_ARATH</name>
<dbReference type="Gene3D" id="1.10.8.430">
    <property type="entry name" value="Helical domain of apoptotic protease-activating factors"/>
    <property type="match status" value="1"/>
</dbReference>
<reference evidence="13" key="2">
    <citation type="journal article" date="2017" name="Plant J.">
        <title>Araport11: a complete reannotation of the Arabidopsis thaliana reference genome.</title>
        <authorList>
            <person name="Cheng C.Y."/>
            <person name="Krishnakumar V."/>
            <person name="Chan A.P."/>
            <person name="Thibaud-Nissen F."/>
            <person name="Schobel S."/>
            <person name="Town C.D."/>
        </authorList>
    </citation>
    <scope>GENOME REANNOTATION</scope>
    <source>
        <strain evidence="13">cv. Columbia</strain>
    </source>
</reference>
<dbReference type="InterPro" id="IPR002182">
    <property type="entry name" value="NB-ARC"/>
</dbReference>
<dbReference type="AlphaFoldDB" id="A0A1P8B4J8"/>
<dbReference type="PANTHER" id="PTHR33463:SF202">
    <property type="entry name" value="NB-ARC DOMAIN-CONTAINING PROTEIN"/>
    <property type="match status" value="1"/>
</dbReference>
<feature type="domain" description="Disease resistance protein At4g27190-like leucine-rich repeats" evidence="8">
    <location>
        <begin position="778"/>
        <end position="903"/>
    </location>
</feature>
<dbReference type="Pfam" id="PF23247">
    <property type="entry name" value="LRR_RPS2"/>
    <property type="match status" value="1"/>
</dbReference>
<evidence type="ECO:0000256" key="3">
    <source>
        <dbReference type="ARBA" id="ARBA00022737"/>
    </source>
</evidence>
<dbReference type="InterPro" id="IPR032675">
    <property type="entry name" value="LRR_dom_sf"/>
</dbReference>
<organism evidence="12 13">
    <name type="scientific">Arabidopsis thaliana</name>
    <name type="common">Mouse-ear cress</name>
    <dbReference type="NCBI Taxonomy" id="3702"/>
    <lineage>
        <taxon>Eukaryota</taxon>
        <taxon>Viridiplantae</taxon>
        <taxon>Streptophyta</taxon>
        <taxon>Embryophyta</taxon>
        <taxon>Tracheophyta</taxon>
        <taxon>Spermatophyta</taxon>
        <taxon>Magnoliopsida</taxon>
        <taxon>eudicotyledons</taxon>
        <taxon>Gunneridae</taxon>
        <taxon>Pentapetalae</taxon>
        <taxon>rosids</taxon>
        <taxon>malvids</taxon>
        <taxon>Brassicales</taxon>
        <taxon>Brassicaceae</taxon>
        <taxon>Camelineae</taxon>
        <taxon>Arabidopsis</taxon>
    </lineage>
</organism>
<dbReference type="Pfam" id="PF00931">
    <property type="entry name" value="NB-ARC"/>
    <property type="match status" value="1"/>
</dbReference>
<accession>A0A1P8B4J8</accession>
<evidence type="ECO:0000256" key="5">
    <source>
        <dbReference type="ARBA" id="ARBA00022821"/>
    </source>
</evidence>
<dbReference type="Gene3D" id="3.80.10.10">
    <property type="entry name" value="Ribonuclease Inhibitor"/>
    <property type="match status" value="2"/>
</dbReference>
<evidence type="ECO:0000259" key="7">
    <source>
        <dbReference type="Pfam" id="PF00931"/>
    </source>
</evidence>
<proteinExistence type="inferred from homology"/>
<keyword evidence="13" id="KW-1185">Reference proteome</keyword>
<evidence type="ECO:0000256" key="6">
    <source>
        <dbReference type="ARBA" id="ARBA00022840"/>
    </source>
</evidence>
<dbReference type="InterPro" id="IPR003591">
    <property type="entry name" value="Leu-rich_rpt_typical-subtyp"/>
</dbReference>